<dbReference type="PROSITE" id="PS00150">
    <property type="entry name" value="ACYLPHOSPHATASE_1"/>
    <property type="match status" value="1"/>
</dbReference>
<dbReference type="PANTHER" id="PTHR47268:SF4">
    <property type="entry name" value="ACYLPHOSPHATASE"/>
    <property type="match status" value="1"/>
</dbReference>
<sequence length="89" mass="9223">MAIRKVVSIHGSVQGVGFRWAAQAEAERLGVAGSARNLLDGSVEVVVEGEPEAVESMLGWLQQGPSSASVAGAEVVDHEPEGITGFTIH</sequence>
<evidence type="ECO:0000256" key="1">
    <source>
        <dbReference type="ARBA" id="ARBA00005614"/>
    </source>
</evidence>
<dbReference type="EMBL" id="BAAAQT010000005">
    <property type="protein sequence ID" value="GAA2172044.1"/>
    <property type="molecule type" value="Genomic_DNA"/>
</dbReference>
<proteinExistence type="inferred from homology"/>
<protein>
    <recommendedName>
        <fullName evidence="3 5">acylphosphatase</fullName>
        <ecNumber evidence="2 5">3.6.1.7</ecNumber>
    </recommendedName>
</protein>
<dbReference type="Gene3D" id="3.30.70.100">
    <property type="match status" value="1"/>
</dbReference>
<evidence type="ECO:0000256" key="2">
    <source>
        <dbReference type="ARBA" id="ARBA00012150"/>
    </source>
</evidence>
<keyword evidence="5" id="KW-0378">Hydrolase</keyword>
<name>A0ABN3ALX8_9MICO</name>
<evidence type="ECO:0000256" key="3">
    <source>
        <dbReference type="ARBA" id="ARBA00015991"/>
    </source>
</evidence>
<dbReference type="SUPFAM" id="SSF54975">
    <property type="entry name" value="Acylphosphatase/BLUF domain-like"/>
    <property type="match status" value="1"/>
</dbReference>
<evidence type="ECO:0000313" key="8">
    <source>
        <dbReference type="EMBL" id="GAA2172044.1"/>
    </source>
</evidence>
<dbReference type="InterPro" id="IPR036046">
    <property type="entry name" value="Acylphosphatase-like_dom_sf"/>
</dbReference>
<feature type="active site" evidence="5">
    <location>
        <position position="37"/>
    </location>
</feature>
<dbReference type="RefSeq" id="WP_344340680.1">
    <property type="nucleotide sequence ID" value="NZ_BAAAQT010000005.1"/>
</dbReference>
<dbReference type="Pfam" id="PF00708">
    <property type="entry name" value="Acylphosphatase"/>
    <property type="match status" value="1"/>
</dbReference>
<accession>A0ABN3ALX8</accession>
<evidence type="ECO:0000256" key="4">
    <source>
        <dbReference type="ARBA" id="ARBA00047645"/>
    </source>
</evidence>
<dbReference type="Proteomes" id="UP001501599">
    <property type="component" value="Unassembled WGS sequence"/>
</dbReference>
<evidence type="ECO:0000313" key="9">
    <source>
        <dbReference type="Proteomes" id="UP001501599"/>
    </source>
</evidence>
<organism evidence="8 9">
    <name type="scientific">Agrococcus versicolor</name>
    <dbReference type="NCBI Taxonomy" id="501482"/>
    <lineage>
        <taxon>Bacteria</taxon>
        <taxon>Bacillati</taxon>
        <taxon>Actinomycetota</taxon>
        <taxon>Actinomycetes</taxon>
        <taxon>Micrococcales</taxon>
        <taxon>Microbacteriaceae</taxon>
        <taxon>Agrococcus</taxon>
    </lineage>
</organism>
<evidence type="ECO:0000256" key="6">
    <source>
        <dbReference type="RuleBase" id="RU004168"/>
    </source>
</evidence>
<comment type="similarity">
    <text evidence="1 6">Belongs to the acylphosphatase family.</text>
</comment>
<comment type="catalytic activity">
    <reaction evidence="4 5">
        <text>an acyl phosphate + H2O = a carboxylate + phosphate + H(+)</text>
        <dbReference type="Rhea" id="RHEA:14965"/>
        <dbReference type="ChEBI" id="CHEBI:15377"/>
        <dbReference type="ChEBI" id="CHEBI:15378"/>
        <dbReference type="ChEBI" id="CHEBI:29067"/>
        <dbReference type="ChEBI" id="CHEBI:43474"/>
        <dbReference type="ChEBI" id="CHEBI:59918"/>
        <dbReference type="EC" id="3.6.1.7"/>
    </reaction>
</comment>
<dbReference type="PROSITE" id="PS51160">
    <property type="entry name" value="ACYLPHOSPHATASE_3"/>
    <property type="match status" value="1"/>
</dbReference>
<gene>
    <name evidence="8" type="ORF">GCM10009846_08420</name>
</gene>
<evidence type="ECO:0000256" key="5">
    <source>
        <dbReference type="PROSITE-ProRule" id="PRU00520"/>
    </source>
</evidence>
<feature type="domain" description="Acylphosphatase-like" evidence="7">
    <location>
        <begin position="4"/>
        <end position="89"/>
    </location>
</feature>
<dbReference type="PANTHER" id="PTHR47268">
    <property type="entry name" value="ACYLPHOSPHATASE"/>
    <property type="match status" value="1"/>
</dbReference>
<dbReference type="InterPro" id="IPR017968">
    <property type="entry name" value="Acylphosphatase_CS"/>
</dbReference>
<comment type="caution">
    <text evidence="8">The sequence shown here is derived from an EMBL/GenBank/DDBJ whole genome shotgun (WGS) entry which is preliminary data.</text>
</comment>
<dbReference type="InterPro" id="IPR001792">
    <property type="entry name" value="Acylphosphatase-like_dom"/>
</dbReference>
<dbReference type="InterPro" id="IPR020456">
    <property type="entry name" value="Acylphosphatase"/>
</dbReference>
<keyword evidence="9" id="KW-1185">Reference proteome</keyword>
<reference evidence="8 9" key="1">
    <citation type="journal article" date="2019" name="Int. J. Syst. Evol. Microbiol.">
        <title>The Global Catalogue of Microorganisms (GCM) 10K type strain sequencing project: providing services to taxonomists for standard genome sequencing and annotation.</title>
        <authorList>
            <consortium name="The Broad Institute Genomics Platform"/>
            <consortium name="The Broad Institute Genome Sequencing Center for Infectious Disease"/>
            <person name="Wu L."/>
            <person name="Ma J."/>
        </authorList>
    </citation>
    <scope>NUCLEOTIDE SEQUENCE [LARGE SCALE GENOMIC DNA]</scope>
    <source>
        <strain evidence="8 9">JCM 16026</strain>
    </source>
</reference>
<feature type="active site" evidence="5">
    <location>
        <position position="19"/>
    </location>
</feature>
<dbReference type="EC" id="3.6.1.7" evidence="2 5"/>
<evidence type="ECO:0000259" key="7">
    <source>
        <dbReference type="PROSITE" id="PS51160"/>
    </source>
</evidence>